<proteinExistence type="inferred from homology"/>
<evidence type="ECO:0000313" key="5">
    <source>
        <dbReference type="EMBL" id="GLP99477.1"/>
    </source>
</evidence>
<evidence type="ECO:0000256" key="4">
    <source>
        <dbReference type="SAM" id="Phobius"/>
    </source>
</evidence>
<keyword evidence="4" id="KW-0812">Transmembrane</keyword>
<dbReference type="Proteomes" id="UP001161423">
    <property type="component" value="Unassembled WGS sequence"/>
</dbReference>
<name>A0ABQ5TVK2_9GAMM</name>
<protein>
    <submittedName>
        <fullName evidence="5">Prepilin peptidase-dependent pilin</fullName>
    </submittedName>
</protein>
<keyword evidence="3" id="KW-0281">Fimbrium</keyword>
<dbReference type="InterPro" id="IPR045584">
    <property type="entry name" value="Pilin-like"/>
</dbReference>
<dbReference type="EMBL" id="BSND01000004">
    <property type="protein sequence ID" value="GLP99477.1"/>
    <property type="molecule type" value="Genomic_DNA"/>
</dbReference>
<keyword evidence="4" id="KW-1133">Transmembrane helix</keyword>
<reference evidence="5" key="2">
    <citation type="submission" date="2023-01" db="EMBL/GenBank/DDBJ databases">
        <title>Draft genome sequence of Methylophaga thalassica strain NBRC 102424.</title>
        <authorList>
            <person name="Sun Q."/>
            <person name="Mori K."/>
        </authorList>
    </citation>
    <scope>NUCLEOTIDE SEQUENCE</scope>
    <source>
        <strain evidence="5">NBRC 102424</strain>
    </source>
</reference>
<comment type="caution">
    <text evidence="5">The sequence shown here is derived from an EMBL/GenBank/DDBJ whole genome shotgun (WGS) entry which is preliminary data.</text>
</comment>
<evidence type="ECO:0000313" key="6">
    <source>
        <dbReference type="Proteomes" id="UP001161423"/>
    </source>
</evidence>
<keyword evidence="2" id="KW-0488">Methylation</keyword>
<dbReference type="Pfam" id="PF00114">
    <property type="entry name" value="Pilin"/>
    <property type="match status" value="1"/>
</dbReference>
<dbReference type="InterPro" id="IPR012902">
    <property type="entry name" value="N_methyl_site"/>
</dbReference>
<comment type="similarity">
    <text evidence="1 3">Belongs to the N-Me-Phe pilin family.</text>
</comment>
<evidence type="ECO:0000256" key="1">
    <source>
        <dbReference type="ARBA" id="ARBA00005233"/>
    </source>
</evidence>
<dbReference type="SUPFAM" id="SSF54523">
    <property type="entry name" value="Pili subunits"/>
    <property type="match status" value="1"/>
</dbReference>
<organism evidence="5 6">
    <name type="scientific">Methylophaga thalassica</name>
    <dbReference type="NCBI Taxonomy" id="40223"/>
    <lineage>
        <taxon>Bacteria</taxon>
        <taxon>Pseudomonadati</taxon>
        <taxon>Pseudomonadota</taxon>
        <taxon>Gammaproteobacteria</taxon>
        <taxon>Thiotrichales</taxon>
        <taxon>Piscirickettsiaceae</taxon>
        <taxon>Methylophaga</taxon>
    </lineage>
</organism>
<dbReference type="PANTHER" id="PTHR30093">
    <property type="entry name" value="GENERAL SECRETION PATHWAY PROTEIN G"/>
    <property type="match status" value="1"/>
</dbReference>
<dbReference type="PANTHER" id="PTHR30093:SF34">
    <property type="entry name" value="PREPILIN PEPTIDASE-DEPENDENT PROTEIN D"/>
    <property type="match status" value="1"/>
</dbReference>
<sequence>MKKVQQGFTLIELMIVVAIIGILAAIALPAYQTYTDKARYTEVVMAATSVKTAVEVCAQVQGGFNRCTAGSNGVPDNVTGAPTIVNTVDWTVDSDTQGVITVTPDADAPGNIDDSAVYTMTGTYNGGVVTWSGSCTATPDLC</sequence>
<dbReference type="Gene3D" id="3.30.700.10">
    <property type="entry name" value="Glycoprotein, Type 4 Pilin"/>
    <property type="match status" value="1"/>
</dbReference>
<gene>
    <name evidence="5" type="ORF">GCM10007891_13310</name>
</gene>
<evidence type="ECO:0000256" key="3">
    <source>
        <dbReference type="RuleBase" id="RU000389"/>
    </source>
</evidence>
<dbReference type="InterPro" id="IPR001082">
    <property type="entry name" value="Pilin"/>
</dbReference>
<reference evidence="5" key="1">
    <citation type="journal article" date="2014" name="Int. J. Syst. Evol. Microbiol.">
        <title>Complete genome of a new Firmicutes species belonging to the dominant human colonic microbiota ('Ruminococcus bicirculans') reveals two chromosomes and a selective capacity to utilize plant glucans.</title>
        <authorList>
            <consortium name="NISC Comparative Sequencing Program"/>
            <person name="Wegmann U."/>
            <person name="Louis P."/>
            <person name="Goesmann A."/>
            <person name="Henrissat B."/>
            <person name="Duncan S.H."/>
            <person name="Flint H.J."/>
        </authorList>
    </citation>
    <scope>NUCLEOTIDE SEQUENCE</scope>
    <source>
        <strain evidence="5">NBRC 102424</strain>
    </source>
</reference>
<dbReference type="RefSeq" id="WP_284722845.1">
    <property type="nucleotide sequence ID" value="NZ_BSND01000004.1"/>
</dbReference>
<keyword evidence="6" id="KW-1185">Reference proteome</keyword>
<evidence type="ECO:0000256" key="2">
    <source>
        <dbReference type="ARBA" id="ARBA00022481"/>
    </source>
</evidence>
<accession>A0ABQ5TVK2</accession>
<keyword evidence="4" id="KW-0472">Membrane</keyword>
<dbReference type="Pfam" id="PF07963">
    <property type="entry name" value="N_methyl"/>
    <property type="match status" value="1"/>
</dbReference>
<dbReference type="PROSITE" id="PS00409">
    <property type="entry name" value="PROKAR_NTER_METHYL"/>
    <property type="match status" value="1"/>
</dbReference>
<feature type="transmembrane region" description="Helical" evidence="4">
    <location>
        <begin position="7"/>
        <end position="31"/>
    </location>
</feature>
<dbReference type="NCBIfam" id="TIGR02532">
    <property type="entry name" value="IV_pilin_GFxxxE"/>
    <property type="match status" value="1"/>
</dbReference>